<reference evidence="2" key="1">
    <citation type="submission" date="2014-01" db="EMBL/GenBank/DDBJ databases">
        <authorList>
            <person name="Brown-Elliot B."/>
            <person name="Wallace R."/>
            <person name="Lenaerts A."/>
            <person name="Ordway D."/>
            <person name="DeGroote M.A."/>
            <person name="Parker T."/>
            <person name="Sizemore C."/>
            <person name="Tallon L.J."/>
            <person name="Sadzewicz L.K."/>
            <person name="Sengamalay N."/>
            <person name="Fraser C.M."/>
            <person name="Hine E."/>
            <person name="Shefchek K.A."/>
            <person name="Das S.P."/>
            <person name="Tettelin H."/>
        </authorList>
    </citation>
    <scope>NUCLEOTIDE SEQUENCE [LARGE SCALE GENOMIC DNA]</scope>
    <source>
        <strain evidence="2">4042</strain>
    </source>
</reference>
<organism evidence="2">
    <name type="scientific">Mycobacterium xenopi 4042</name>
    <dbReference type="NCBI Taxonomy" id="1299334"/>
    <lineage>
        <taxon>Bacteria</taxon>
        <taxon>Bacillati</taxon>
        <taxon>Actinomycetota</taxon>
        <taxon>Actinomycetes</taxon>
        <taxon>Mycobacteriales</taxon>
        <taxon>Mycobacteriaceae</taxon>
        <taxon>Mycobacterium</taxon>
    </lineage>
</organism>
<accession>X7ZXA5</accession>
<protein>
    <submittedName>
        <fullName evidence="2">Uncharacterized protein</fullName>
    </submittedName>
</protein>
<feature type="region of interest" description="Disordered" evidence="1">
    <location>
        <begin position="1"/>
        <end position="24"/>
    </location>
</feature>
<dbReference type="EMBL" id="JAOB01000069">
    <property type="protein sequence ID" value="EUA23681.1"/>
    <property type="molecule type" value="Genomic_DNA"/>
</dbReference>
<gene>
    <name evidence="2" type="ORF">I553_5346</name>
</gene>
<name>X7ZXA5_MYCXE</name>
<dbReference type="PATRIC" id="fig|1299334.3.peg.7302"/>
<evidence type="ECO:0000256" key="1">
    <source>
        <dbReference type="SAM" id="MobiDB-lite"/>
    </source>
</evidence>
<evidence type="ECO:0000313" key="2">
    <source>
        <dbReference type="EMBL" id="EUA23681.1"/>
    </source>
</evidence>
<dbReference type="AlphaFoldDB" id="X7ZXA5"/>
<comment type="caution">
    <text evidence="2">The sequence shown here is derived from an EMBL/GenBank/DDBJ whole genome shotgun (WGS) entry which is preliminary data.</text>
</comment>
<proteinExistence type="predicted"/>
<sequence length="43" mass="4884">MVTLTSQPDGQPGEVPRNRRQEETFRKVLAAGMETLRESPTRI</sequence>